<dbReference type="PANTHER" id="PTHR22692:SF33">
    <property type="entry name" value="MYOSIN"/>
    <property type="match status" value="1"/>
</dbReference>
<dbReference type="SMART" id="SM00139">
    <property type="entry name" value="MyTH4"/>
    <property type="match status" value="1"/>
</dbReference>
<protein>
    <recommendedName>
        <fullName evidence="2">MyTH4 domain-containing protein</fullName>
    </recommendedName>
</protein>
<dbReference type="Gene3D" id="1.25.40.530">
    <property type="entry name" value="MyTH4 domain"/>
    <property type="match status" value="1"/>
</dbReference>
<dbReference type="InterPro" id="IPR000857">
    <property type="entry name" value="MyTH4_dom"/>
</dbReference>
<proteinExistence type="predicted"/>
<feature type="region of interest" description="Disordered" evidence="1">
    <location>
        <begin position="406"/>
        <end position="426"/>
    </location>
</feature>
<dbReference type="OrthoDB" id="8182952at2759"/>
<dbReference type="EMBL" id="LRBS01000043">
    <property type="protein sequence ID" value="OII77262.1"/>
    <property type="molecule type" value="Genomic_DNA"/>
</dbReference>
<dbReference type="VEuPathDB" id="CryptoDB:cand_019720"/>
<dbReference type="RefSeq" id="XP_067069108.1">
    <property type="nucleotide sequence ID" value="XM_067212202.1"/>
</dbReference>
<dbReference type="PANTHER" id="PTHR22692">
    <property type="entry name" value="MYOSIN VII, XV"/>
    <property type="match status" value="1"/>
</dbReference>
<feature type="domain" description="MyTH4" evidence="2">
    <location>
        <begin position="1528"/>
        <end position="1667"/>
    </location>
</feature>
<accession>A0A1J4MSX6</accession>
<dbReference type="InterPro" id="IPR038185">
    <property type="entry name" value="MyTH4_dom_sf"/>
</dbReference>
<dbReference type="GO" id="GO:0005856">
    <property type="term" value="C:cytoskeleton"/>
    <property type="evidence" value="ECO:0007669"/>
    <property type="project" value="InterPro"/>
</dbReference>
<comment type="caution">
    <text evidence="3">The sequence shown here is derived from an EMBL/GenBank/DDBJ whole genome shotgun (WGS) entry which is preliminary data.</text>
</comment>
<dbReference type="Pfam" id="PF00784">
    <property type="entry name" value="MyTH4"/>
    <property type="match status" value="1"/>
</dbReference>
<sequence>MVLAPVIESAQTSVIGPIKNISLGDESISDSVLDMLDISSMESIQENLTKNIVEFWKTMFEIPPTETSSYVCLSSFGKILVGISDNCHRNGCYSKLNIYSKLTLEEDSEEDYKCRQNSKLEKSEAYISSKLDSSPCNCTSLPKILSNAIRDQLSGSNVLWLSYLMNSLSSYNLIHLLSEIIFELAQDNTLRLIPYVLSLFGDINNSEVTKQCNCILDKNLDNFGNNEYLSFCLCNSDPQYCASIDLKFKKYMTKAEFVGLTFGVFNLNCFFDHNKWTQLRLIKLCLNDEEFRRKYKFKTPGFVDGQNSEVQAPIISTKFIRKLLESIGFDEILIQEIFDTTVAIILLSEIELQYDTNESSDTSTGNISVTNTSIHKFRECGKLLKIEDRCLLKLLQIYQGEGMNQGPTSSYTATTTPVRSSDSVPTTTNASINLSNMISSPIRVYRSISIQKLRAISLIYKNLVGKVFTKLEEILKSRSVSPNSTVKSDIPEIPNSKLNLHFIKSDSLELSLLIGLNISTSEIRPLYELCSSTIVDNLICRMHEKWRDVTYGILLDENISGVLNSKYTYMLQFVDKNYQKHLQNIAPSNLGIIVSNLVSANSNNSQFESCKRNTTQYNNEYTLPVEYSIINNDYYCNYNSISYLLSSSYTQSQNIALTNYNYHQQYSTHSLNNYFRNGKNCSNNNLVNFGSSLTMNICHSFGEVKYLIPRSVIIDASQGGNDILEIFPEYKFIDLMYLIDKINTSNVISVGIVLKSNLENFSYLSYKSQPFSFSNLVLPFWFNWYLGLDIQYTHQEFVELYGPLVFLSPIRYFKNRENCSLNKATSTSKDLREQDTVNKMGYMSKLYLPKSFNINNQYRYTLISRDLLNDLSALRFIPRHTLLDIHIISEGICITPIAKMVLENMREDLLPRINTLLGPCITITEVFLEHFLDAFDRSCDINVSTQVLIEMSKTPRRTLSNILLLLFQLPISLENHLRKELLDSLSKINIPGYFLEMIYEDVNNLSDNSALSCESAKFIPKITSHSQLTNLIGYFLWYLKFSEVRDKSACLNIIDYFNKPQCVGILVKSNFSFMQAYKSVLAVLSYENNRTNKEVIEAYISYEYLVKSRTISPAIGIIQSNESCYYLLPRENFMNVEIRELVTYSLPKKAIFQGDLLENHTFSEKDRKFKICDNNSLTVKNSSKQIQVSNSNSSSSQNTQMLSHFLTINTSNILLDLQEAMNGYNEVFIINNLATLYSIGCIPSSYPDPSNLNVTILKNSSTLAGTKSCKSSLKGGVTSALIDAAYKLLSDINDVDWISNTIDNLCNSISWNSCRNGWRIPQLSRLLKKATSLGVHQQHLRNAYRILEYLSSLSYYQITSKKDLLERFGVNSSEGVMEIGINLPKGASVLPDDSSNDLQFTGLSSAVIEKRPSLKYPSAAYIPQNNDSPWLGALILVSFSQLRCIQGLRENGTFFIDGESSTTRGNKDAVQFRNRSSNSPVINKPSSINKAKPTSNSSYNYFKFSRSTIKLNRMKVKQIGDVYDQLKFTCKPIRKSLTLQTDKKLNKLACIMYNCILEFCQGNIFISDPCLMYGVIYTALINPSLIDEVYVQIMKILTNNPYKTIETMAWRFLQTVCQYLSPSEELFYYIRQFLIDARGYCDDDIARISIQAYEDLNITYVHQNNILPFTGVTSDSFIQLNVYSLDGSNHRIFVPYNAKFQQVLESVIHMLQLPSTDGWSLWERKYDYSGKNETNRKPDQDNRFDGYHKTLNTGNFISSSFSESFGFIMNYKEKSQYLTYLIGQYGGEEFLDYFANKATGNYGSTVTRRFDLGKLYISSIRSKYYAFKSGRIPIANAAIPGDISCHFSPKYQTIINLNYISTETCVLDFYKKYKSDSKHPFPEIFLRRSYLSPLMSDDIPSNHHTFVRLVYSQSVIEFIFYPLFEAKFLSLCDIILNILYFEGNAGRLLEIYKRKISNSSNKNSSSTCNSLLIEINENVFSPLLQSREMINNYTKKDSGNFGCHRPRKYKWNVNYFWVIPLRYRWIYSRGKLLQGIFNSLCNNTDIRNSSPQVINRMRSLPIRRRYTTIESAWEIQSMCKLIDSMKINLKGYGGITWAVETCILGLNILQNISLVYGNPSFELQVGGLGRLEMSLPILNPILRPSRFDKFLSYLINSLDNNAVNWEVISETRQNGSLKTNFNQNSIINRRVPWNDLIAFDPCYLFTLTRDHLILSASDSPWRDRTTTTTEFNLYQILGIESLNNFSFGFDSCIVLAIEVNSLPQILCLRLRGGNVDDILDVISKGELNIR</sequence>
<dbReference type="PROSITE" id="PS51016">
    <property type="entry name" value="MYTH4"/>
    <property type="match status" value="1"/>
</dbReference>
<reference evidence="3 4" key="1">
    <citation type="submission" date="2016-10" db="EMBL/GenBank/DDBJ databases">
        <title>Reductive evolution of mitochondrial metabolism and differential evolution of invasion-related proteins in Cryptosporidium.</title>
        <authorList>
            <person name="Liu S."/>
            <person name="Roellig D.M."/>
            <person name="Guo Y."/>
            <person name="Li N."/>
            <person name="Frace M.A."/>
            <person name="Tang K."/>
            <person name="Zhang L."/>
            <person name="Feng Y."/>
            <person name="Xiao L."/>
        </authorList>
    </citation>
    <scope>NUCLEOTIDE SEQUENCE [LARGE SCALE GENOMIC DNA]</scope>
    <source>
        <strain evidence="3">30847</strain>
    </source>
</reference>
<evidence type="ECO:0000313" key="3">
    <source>
        <dbReference type="EMBL" id="OII77262.1"/>
    </source>
</evidence>
<evidence type="ECO:0000313" key="4">
    <source>
        <dbReference type="Proteomes" id="UP000186804"/>
    </source>
</evidence>
<dbReference type="GeneID" id="92366156"/>
<evidence type="ECO:0000259" key="2">
    <source>
        <dbReference type="PROSITE" id="PS51016"/>
    </source>
</evidence>
<name>A0A1J4MSX6_9CRYT</name>
<keyword evidence="4" id="KW-1185">Reference proteome</keyword>
<dbReference type="InterPro" id="IPR051567">
    <property type="entry name" value="Unconventional_Myosin_ATPase"/>
</dbReference>
<dbReference type="Proteomes" id="UP000186804">
    <property type="component" value="Unassembled WGS sequence"/>
</dbReference>
<gene>
    <name evidence="3" type="ORF">cand_019720</name>
</gene>
<organism evidence="3 4">
    <name type="scientific">Cryptosporidium andersoni</name>
    <dbReference type="NCBI Taxonomy" id="117008"/>
    <lineage>
        <taxon>Eukaryota</taxon>
        <taxon>Sar</taxon>
        <taxon>Alveolata</taxon>
        <taxon>Apicomplexa</taxon>
        <taxon>Conoidasida</taxon>
        <taxon>Coccidia</taxon>
        <taxon>Eucoccidiorida</taxon>
        <taxon>Eimeriorina</taxon>
        <taxon>Cryptosporidiidae</taxon>
        <taxon>Cryptosporidium</taxon>
    </lineage>
</organism>
<evidence type="ECO:0000256" key="1">
    <source>
        <dbReference type="SAM" id="MobiDB-lite"/>
    </source>
</evidence>